<reference evidence="1" key="1">
    <citation type="submission" date="2021-06" db="EMBL/GenBank/DDBJ databases">
        <authorList>
            <person name="Kallberg Y."/>
            <person name="Tangrot J."/>
            <person name="Rosling A."/>
        </authorList>
    </citation>
    <scope>NUCLEOTIDE SEQUENCE</scope>
    <source>
        <strain evidence="1">28 12/20/2015</strain>
    </source>
</reference>
<name>A0ACA9P2U7_9GLOM</name>
<evidence type="ECO:0000313" key="2">
    <source>
        <dbReference type="Proteomes" id="UP000789366"/>
    </source>
</evidence>
<gene>
    <name evidence="1" type="ORF">SPELUC_LOCUS10690</name>
</gene>
<accession>A0ACA9P2U7</accession>
<keyword evidence="2" id="KW-1185">Reference proteome</keyword>
<dbReference type="Proteomes" id="UP000789366">
    <property type="component" value="Unassembled WGS sequence"/>
</dbReference>
<comment type="caution">
    <text evidence="1">The sequence shown here is derived from an EMBL/GenBank/DDBJ whole genome shotgun (WGS) entry which is preliminary data.</text>
</comment>
<dbReference type="EMBL" id="CAJVPW010020592">
    <property type="protein sequence ID" value="CAG8689837.1"/>
    <property type="molecule type" value="Genomic_DNA"/>
</dbReference>
<feature type="non-terminal residue" evidence="1">
    <location>
        <position position="63"/>
    </location>
</feature>
<organism evidence="1 2">
    <name type="scientific">Cetraspora pellucida</name>
    <dbReference type="NCBI Taxonomy" id="1433469"/>
    <lineage>
        <taxon>Eukaryota</taxon>
        <taxon>Fungi</taxon>
        <taxon>Fungi incertae sedis</taxon>
        <taxon>Mucoromycota</taxon>
        <taxon>Glomeromycotina</taxon>
        <taxon>Glomeromycetes</taxon>
        <taxon>Diversisporales</taxon>
        <taxon>Gigasporaceae</taxon>
        <taxon>Cetraspora</taxon>
    </lineage>
</organism>
<proteinExistence type="predicted"/>
<evidence type="ECO:0000313" key="1">
    <source>
        <dbReference type="EMBL" id="CAG8689837.1"/>
    </source>
</evidence>
<sequence>LVLESESPKNTSKIDKQVPKLPHFTPISTYPKLYNSILSSNNDQIIYNQQVVSTSHMQQVLEK</sequence>
<protein>
    <submittedName>
        <fullName evidence="1">3474_t:CDS:1</fullName>
    </submittedName>
</protein>
<feature type="non-terminal residue" evidence="1">
    <location>
        <position position="1"/>
    </location>
</feature>